<keyword evidence="2" id="KW-0808">Transferase</keyword>
<dbReference type="SUPFAM" id="SSF53335">
    <property type="entry name" value="S-adenosyl-L-methionine-dependent methyltransferases"/>
    <property type="match status" value="1"/>
</dbReference>
<keyword evidence="2" id="KW-0489">Methyltransferase</keyword>
<accession>A0A9J6ZH82</accession>
<dbReference type="PANTHER" id="PTHR14911:SF13">
    <property type="entry name" value="TRNA (GUANINE(6)-N2)-METHYLTRANSFERASE THUMP3"/>
    <property type="match status" value="1"/>
</dbReference>
<dbReference type="CDD" id="cd02440">
    <property type="entry name" value="AdoMet_MTases"/>
    <property type="match status" value="1"/>
</dbReference>
<proteinExistence type="predicted"/>
<dbReference type="GO" id="GO:0030488">
    <property type="term" value="P:tRNA methylation"/>
    <property type="evidence" value="ECO:0007669"/>
    <property type="project" value="TreeGrafter"/>
</dbReference>
<dbReference type="Pfam" id="PF01170">
    <property type="entry name" value="UPF0020"/>
    <property type="match status" value="1"/>
</dbReference>
<dbReference type="AlphaFoldDB" id="A0A9J6ZH82"/>
<evidence type="ECO:0000259" key="1">
    <source>
        <dbReference type="Pfam" id="PF01170"/>
    </source>
</evidence>
<sequence>MSTNYIYTYGYRVEEVELCQLEMRALFGAQSETGVLMSDICVNPDRSPFMRERLEVLYEGSTLEDIYEQVTQIVLGDQTFKVIFMKMNDLSAADKIEYDDQRNIERQLGLIIEGDADVRQPDQTFGILTLGGRWYFGNYIKSKAIWLSHMKKPKSYSIALSTRVARAIVNIAIPDPTGVKAIDPCCGIGTVLVEALSMNIDMIGRDINHFVVQGTRENLIHFNYESSVVCGDIAEVTEHYDVAIIDLPYNHFSHTTPEAQVSLIQHARRIADKAVIVTVGNIDDLLTDVGFTILDRCTTRKSNFIRQILVCQ</sequence>
<organism evidence="2 3">
    <name type="scientific">Candidatus Pristimantibacillus lignocellulolyticus</name>
    <dbReference type="NCBI Taxonomy" id="2994561"/>
    <lineage>
        <taxon>Bacteria</taxon>
        <taxon>Bacillati</taxon>
        <taxon>Bacillota</taxon>
        <taxon>Bacilli</taxon>
        <taxon>Bacillales</taxon>
        <taxon>Paenibacillaceae</taxon>
        <taxon>Candidatus Pristimantibacillus</taxon>
    </lineage>
</organism>
<dbReference type="PANTHER" id="PTHR14911">
    <property type="entry name" value="THUMP DOMAIN-CONTAINING"/>
    <property type="match status" value="1"/>
</dbReference>
<dbReference type="InterPro" id="IPR029063">
    <property type="entry name" value="SAM-dependent_MTases_sf"/>
</dbReference>
<evidence type="ECO:0000313" key="3">
    <source>
        <dbReference type="Proteomes" id="UP001056756"/>
    </source>
</evidence>
<feature type="domain" description="Ribosomal RNA large subunit methyltransferase K/L-like methyltransferase" evidence="1">
    <location>
        <begin position="158"/>
        <end position="258"/>
    </location>
</feature>
<dbReference type="Proteomes" id="UP001056756">
    <property type="component" value="Chromosome"/>
</dbReference>
<name>A0A9J6ZH82_9BACL</name>
<gene>
    <name evidence="2" type="ORF">NAG76_03690</name>
</gene>
<dbReference type="EMBL" id="CP097899">
    <property type="protein sequence ID" value="URN95375.1"/>
    <property type="molecule type" value="Genomic_DNA"/>
</dbReference>
<protein>
    <submittedName>
        <fullName evidence="2">RNA methyltransferase</fullName>
    </submittedName>
</protein>
<evidence type="ECO:0000313" key="2">
    <source>
        <dbReference type="EMBL" id="URN95375.1"/>
    </source>
</evidence>
<dbReference type="Gene3D" id="3.40.50.150">
    <property type="entry name" value="Vaccinia Virus protein VP39"/>
    <property type="match status" value="1"/>
</dbReference>
<dbReference type="GO" id="GO:0016423">
    <property type="term" value="F:tRNA (guanine) methyltransferase activity"/>
    <property type="evidence" value="ECO:0007669"/>
    <property type="project" value="TreeGrafter"/>
</dbReference>
<reference evidence="2" key="1">
    <citation type="submission" date="2022-05" db="EMBL/GenBank/DDBJ databases">
        <title>Novel bacterial taxa in a minimal lignocellulolytic consortium and its capacity to transform plastics disclosed by genome-resolved metagenomics.</title>
        <authorList>
            <person name="Rodriguez C.A.D."/>
            <person name="Diaz-Garcia L."/>
            <person name="Herrera K."/>
            <person name="Tarazona N.A."/>
            <person name="Sproer C."/>
            <person name="Overmann J."/>
            <person name="Jimenez D.J."/>
        </authorList>
    </citation>
    <scope>NUCLEOTIDE SEQUENCE</scope>
    <source>
        <strain evidence="2">MAG5</strain>
    </source>
</reference>
<dbReference type="KEGG" id="plig:NAG76_03690"/>
<dbReference type="InterPro" id="IPR000241">
    <property type="entry name" value="RlmKL-like_Mtase"/>
</dbReference>